<organism evidence="1 2">
    <name type="scientific">Asbolus verrucosus</name>
    <name type="common">Desert ironclad beetle</name>
    <dbReference type="NCBI Taxonomy" id="1661398"/>
    <lineage>
        <taxon>Eukaryota</taxon>
        <taxon>Metazoa</taxon>
        <taxon>Ecdysozoa</taxon>
        <taxon>Arthropoda</taxon>
        <taxon>Hexapoda</taxon>
        <taxon>Insecta</taxon>
        <taxon>Pterygota</taxon>
        <taxon>Neoptera</taxon>
        <taxon>Endopterygota</taxon>
        <taxon>Coleoptera</taxon>
        <taxon>Polyphaga</taxon>
        <taxon>Cucujiformia</taxon>
        <taxon>Tenebrionidae</taxon>
        <taxon>Pimeliinae</taxon>
        <taxon>Asbolus</taxon>
    </lineage>
</organism>
<dbReference type="Proteomes" id="UP000292052">
    <property type="component" value="Unassembled WGS sequence"/>
</dbReference>
<accession>A0A482VYZ1</accession>
<dbReference type="Pfam" id="PF16093">
    <property type="entry name" value="PAC4"/>
    <property type="match status" value="1"/>
</dbReference>
<proteinExistence type="predicted"/>
<protein>
    <submittedName>
        <fullName evidence="1">Uncharacterized protein</fullName>
    </submittedName>
</protein>
<comment type="caution">
    <text evidence="1">The sequence shown here is derived from an EMBL/GenBank/DDBJ whole genome shotgun (WGS) entry which is preliminary data.</text>
</comment>
<dbReference type="OrthoDB" id="368507at2759"/>
<dbReference type="EMBL" id="QDEB01047425">
    <property type="protein sequence ID" value="RZC37994.1"/>
    <property type="molecule type" value="Genomic_DNA"/>
</dbReference>
<evidence type="ECO:0000313" key="2">
    <source>
        <dbReference type="Proteomes" id="UP000292052"/>
    </source>
</evidence>
<name>A0A482VYZ1_ASBVE</name>
<dbReference type="GO" id="GO:0043248">
    <property type="term" value="P:proteasome assembly"/>
    <property type="evidence" value="ECO:0007669"/>
    <property type="project" value="InterPro"/>
</dbReference>
<dbReference type="PANTHER" id="PTHR33559:SF1">
    <property type="entry name" value="PROTEASOME ASSEMBLY CHAPERONE 4"/>
    <property type="match status" value="1"/>
</dbReference>
<dbReference type="InterPro" id="IPR032157">
    <property type="entry name" value="PAC4"/>
</dbReference>
<keyword evidence="2" id="KW-1185">Reference proteome</keyword>
<dbReference type="PANTHER" id="PTHR33559">
    <property type="entry name" value="PROTEASOME ASSEMBLY CHAPERONE 4"/>
    <property type="match status" value="1"/>
</dbReference>
<dbReference type="STRING" id="1661398.A0A482VYZ1"/>
<sequence>MTDSLLIFINDKDNMQLSNMFVSLLSRYDNLPLCTRLLGSFTEEEISKAIACRLSKKLNKTVFVSCNVEEDRTLLVTVEKRIYDEIKGRPEMF</sequence>
<evidence type="ECO:0000313" key="1">
    <source>
        <dbReference type="EMBL" id="RZC37994.1"/>
    </source>
</evidence>
<gene>
    <name evidence="1" type="ORF">BDFB_012578</name>
</gene>
<dbReference type="AlphaFoldDB" id="A0A482VYZ1"/>
<reference evidence="1 2" key="1">
    <citation type="submission" date="2017-03" db="EMBL/GenBank/DDBJ databases">
        <title>Genome of the blue death feigning beetle - Asbolus verrucosus.</title>
        <authorList>
            <person name="Rider S.D."/>
        </authorList>
    </citation>
    <scope>NUCLEOTIDE SEQUENCE [LARGE SCALE GENOMIC DNA]</scope>
    <source>
        <strain evidence="1">Butters</strain>
        <tissue evidence="1">Head and leg muscle</tissue>
    </source>
</reference>